<dbReference type="EMBL" id="VUOC01000001">
    <property type="protein sequence ID" value="KAA2245359.1"/>
    <property type="molecule type" value="Genomic_DNA"/>
</dbReference>
<dbReference type="GO" id="GO:0016740">
    <property type="term" value="F:transferase activity"/>
    <property type="evidence" value="ECO:0007669"/>
    <property type="project" value="UniProtKB-KW"/>
</dbReference>
<organism evidence="2 3">
    <name type="scientific">Chitinophaga agrisoli</name>
    <dbReference type="NCBI Taxonomy" id="2607653"/>
    <lineage>
        <taxon>Bacteria</taxon>
        <taxon>Pseudomonadati</taxon>
        <taxon>Bacteroidota</taxon>
        <taxon>Chitinophagia</taxon>
        <taxon>Chitinophagales</taxon>
        <taxon>Chitinophagaceae</taxon>
        <taxon>Chitinophaga</taxon>
    </lineage>
</organism>
<gene>
    <name evidence="2" type="ORF">F0L74_05190</name>
</gene>
<proteinExistence type="predicted"/>
<dbReference type="Proteomes" id="UP000324611">
    <property type="component" value="Unassembled WGS sequence"/>
</dbReference>
<dbReference type="AlphaFoldDB" id="A0A5B2W558"/>
<reference evidence="2 3" key="2">
    <citation type="submission" date="2019-09" db="EMBL/GenBank/DDBJ databases">
        <authorList>
            <person name="Jin C."/>
        </authorList>
    </citation>
    <scope>NUCLEOTIDE SEQUENCE [LARGE SCALE GENOMIC DNA]</scope>
    <source>
        <strain evidence="2 3">BN140078</strain>
    </source>
</reference>
<reference evidence="2 3" key="1">
    <citation type="submission" date="2019-09" db="EMBL/GenBank/DDBJ databases">
        <title>Chitinophaga ginsengihumi sp. nov., isolated from soil of ginseng rhizosphere.</title>
        <authorList>
            <person name="Lee J."/>
        </authorList>
    </citation>
    <scope>NUCLEOTIDE SEQUENCE [LARGE SCALE GENOMIC DNA]</scope>
    <source>
        <strain evidence="2 3">BN140078</strain>
    </source>
</reference>
<dbReference type="PANTHER" id="PTHR43179">
    <property type="entry name" value="RHAMNOSYLTRANSFERASE WBBL"/>
    <property type="match status" value="1"/>
</dbReference>
<sequence>MFDITCSIVLYKNDRKLLTQAIESFLRTTLNVRLYLVDNSPDDSLRDISSDPRVEYIFNNANPGFGAGHNVAFRRVLDISPFHLVLNPDIVYEQDVLQPILAHMQSHPRAGVLMPQILNEDGSIQYLAKLLPTPFDFFIRRFIPVRWVLERLNERFELRKSGYNKIINAPFLSGCFLVFNTRVLQEIGLFDEKIFMYTEDIDITRRVSEKYDAVFFPQVAVYHLHERKSFRDIRNFKVYLKSTLYYFNKWGWFFDRERRTINRRTLAQF</sequence>
<keyword evidence="3" id="KW-1185">Reference proteome</keyword>
<dbReference type="PANTHER" id="PTHR43179:SF10">
    <property type="entry name" value="GLYCOSYL TRANSFERASE"/>
    <property type="match status" value="1"/>
</dbReference>
<evidence type="ECO:0000313" key="3">
    <source>
        <dbReference type="Proteomes" id="UP000324611"/>
    </source>
</evidence>
<accession>A0A5B2W558</accession>
<comment type="caution">
    <text evidence="2">The sequence shown here is derived from an EMBL/GenBank/DDBJ whole genome shotgun (WGS) entry which is preliminary data.</text>
</comment>
<dbReference type="Pfam" id="PF00535">
    <property type="entry name" value="Glycos_transf_2"/>
    <property type="match status" value="1"/>
</dbReference>
<dbReference type="SUPFAM" id="SSF53448">
    <property type="entry name" value="Nucleotide-diphospho-sugar transferases"/>
    <property type="match status" value="1"/>
</dbReference>
<name>A0A5B2W558_9BACT</name>
<dbReference type="Gene3D" id="3.90.550.10">
    <property type="entry name" value="Spore Coat Polysaccharide Biosynthesis Protein SpsA, Chain A"/>
    <property type="match status" value="1"/>
</dbReference>
<evidence type="ECO:0000313" key="2">
    <source>
        <dbReference type="EMBL" id="KAA2245359.1"/>
    </source>
</evidence>
<dbReference type="InterPro" id="IPR001173">
    <property type="entry name" value="Glyco_trans_2-like"/>
</dbReference>
<dbReference type="RefSeq" id="WP_149836748.1">
    <property type="nucleotide sequence ID" value="NZ_VUOC01000001.1"/>
</dbReference>
<dbReference type="CDD" id="cd04186">
    <property type="entry name" value="GT_2_like_c"/>
    <property type="match status" value="1"/>
</dbReference>
<feature type="domain" description="Glycosyltransferase 2-like" evidence="1">
    <location>
        <begin position="8"/>
        <end position="187"/>
    </location>
</feature>
<evidence type="ECO:0000259" key="1">
    <source>
        <dbReference type="Pfam" id="PF00535"/>
    </source>
</evidence>
<dbReference type="InterPro" id="IPR029044">
    <property type="entry name" value="Nucleotide-diphossugar_trans"/>
</dbReference>
<protein>
    <submittedName>
        <fullName evidence="2">Glycosyltransferase family 2 protein</fullName>
    </submittedName>
</protein>
<keyword evidence="2" id="KW-0808">Transferase</keyword>